<protein>
    <recommendedName>
        <fullName evidence="2">DUF8212 domain-containing protein</fullName>
    </recommendedName>
</protein>
<evidence type="ECO:0000256" key="1">
    <source>
        <dbReference type="SAM" id="Coils"/>
    </source>
</evidence>
<dbReference type="Proteomes" id="UP001143548">
    <property type="component" value="Unassembled WGS sequence"/>
</dbReference>
<comment type="caution">
    <text evidence="3">The sequence shown here is derived from an EMBL/GenBank/DDBJ whole genome shotgun (WGS) entry which is preliminary data.</text>
</comment>
<evidence type="ECO:0000313" key="3">
    <source>
        <dbReference type="EMBL" id="GKZ25267.1"/>
    </source>
</evidence>
<keyword evidence="1" id="KW-0175">Coiled coil</keyword>
<dbReference type="Pfam" id="PF26640">
    <property type="entry name" value="DUF8212"/>
    <property type="match status" value="1"/>
</dbReference>
<name>A0A9W6DSB5_9EURO</name>
<evidence type="ECO:0000313" key="4">
    <source>
        <dbReference type="Proteomes" id="UP001143548"/>
    </source>
</evidence>
<feature type="coiled-coil region" evidence="1">
    <location>
        <begin position="476"/>
        <end position="538"/>
    </location>
</feature>
<accession>A0A9W6DSB5</accession>
<dbReference type="PANTHER" id="PTHR10622">
    <property type="entry name" value="HET DOMAIN-CONTAINING PROTEIN"/>
    <property type="match status" value="1"/>
</dbReference>
<sequence length="876" mass="98455">MFRWYNEAAICYAYLADVTTGDDNRFPLTQFCSCRWFQRGWTLQELLAPDNLRFYDSKWLYLGTKANRSSTIERRIGIPRRFLQGAALNEASVAQRMSWASRRETKREEDIAYCLLGIFDVTMPMIYGEGGDRAFIRLQREIMRNSRDESILAWGFQAAEPTTADSVDLGVSAGVLAASPADFADCGEIVPRKDKAKSPTTFTVDGGLVRMSLPLFSITSGEVFGLLDCGPQHDRKAVVGIPLSETPSGEYLRPQGRHAYMFAIDEASAPAQPVYIRIERQKKSTLEASIQNYFYIDDSIEAGLELIEVEPQDRWWKDRSLIRTSSDPADDTIQQTWTRFRSASVGSSDFLVLLEFQTQGSQVRARCHMMVAKRSASLLDIAHSSRRIRQDAFGKSGAGDGTLGIQASVERDSMQGIFVVKLAAMSTPPSITVDATFELEVLMYKSELESVMKEENDLRLEAEYLDQRKGETTSSLESIKASLTEIEGEIERLVEQKARLSDILSRASQEKGETSTRAEEIRQRRAMLSERRRSLEEKLDGRQQSDWGTGYGLSLCQTGGGAAIAVNSSSNGVLPRSTSTEHSGWVRSDKETVLSDTEVVEAEVELADLADLVETETELANSIDEMFRVDPFFQHFFSGKKGFLTYLFKKAMDMYFVPECKYIIAQTIKTCLYQQVLYCDDSSAMEREGRWDVQKELVKHITKVTTQILPPGKGVALRFINREVDNSPNLTFDRVKKIMDFMPLGLGGNNAIVTNLRSRILEPLVYNKLNSQSLDRPLLINIMIGGVPQSGAESEIIDAIKECGKKLKIAGYPRNTVTFMIYQVGTSKRTVAFLQRLQDNQDINPVTDIEPADGTLRKEIVRDKDGLRLEPRHHLI</sequence>
<dbReference type="AlphaFoldDB" id="A0A9W6DSB5"/>
<reference evidence="3" key="1">
    <citation type="submission" date="2022-07" db="EMBL/GenBank/DDBJ databases">
        <title>Taxonomy of Aspergillus series Nigri: significant species reduction supported by multi-species coalescent approaches.</title>
        <authorList>
            <person name="Bian C."/>
            <person name="Kusuya Y."/>
            <person name="Sklenar F."/>
            <person name="D'hooge E."/>
            <person name="Yaguchi T."/>
            <person name="Takahashi H."/>
            <person name="Hubka V."/>
        </authorList>
    </citation>
    <scope>NUCLEOTIDE SEQUENCE</scope>
    <source>
        <strain evidence="3">CBS 733.88</strain>
    </source>
</reference>
<dbReference type="PANTHER" id="PTHR10622:SF10">
    <property type="entry name" value="HET DOMAIN-CONTAINING PROTEIN"/>
    <property type="match status" value="1"/>
</dbReference>
<feature type="domain" description="DUF8212" evidence="2">
    <location>
        <begin position="133"/>
        <end position="188"/>
    </location>
</feature>
<dbReference type="EMBL" id="BROQ01000107">
    <property type="protein sequence ID" value="GKZ25267.1"/>
    <property type="molecule type" value="Genomic_DNA"/>
</dbReference>
<evidence type="ECO:0000259" key="2">
    <source>
        <dbReference type="Pfam" id="PF26640"/>
    </source>
</evidence>
<dbReference type="InterPro" id="IPR058525">
    <property type="entry name" value="DUF8212"/>
</dbReference>
<gene>
    <name evidence="3" type="ORF">AbraCBS73388_000729</name>
</gene>
<organism evidence="3 4">
    <name type="scientific">Aspergillus brasiliensis</name>
    <dbReference type="NCBI Taxonomy" id="319629"/>
    <lineage>
        <taxon>Eukaryota</taxon>
        <taxon>Fungi</taxon>
        <taxon>Dikarya</taxon>
        <taxon>Ascomycota</taxon>
        <taxon>Pezizomycotina</taxon>
        <taxon>Eurotiomycetes</taxon>
        <taxon>Eurotiomycetidae</taxon>
        <taxon>Eurotiales</taxon>
        <taxon>Aspergillaceae</taxon>
        <taxon>Aspergillus</taxon>
        <taxon>Aspergillus subgen. Circumdati</taxon>
    </lineage>
</organism>
<proteinExistence type="predicted"/>